<gene>
    <name evidence="2" type="ORF">AVDCRST_MAG74-453</name>
</gene>
<reference evidence="2" key="1">
    <citation type="submission" date="2020-02" db="EMBL/GenBank/DDBJ databases">
        <authorList>
            <person name="Meier V. D."/>
        </authorList>
    </citation>
    <scope>NUCLEOTIDE SEQUENCE</scope>
    <source>
        <strain evidence="2">AVDCRST_MAG74</strain>
    </source>
</reference>
<proteinExistence type="predicted"/>
<accession>A0A6J4NBE4</accession>
<dbReference type="EMBL" id="CADCUR010000024">
    <property type="protein sequence ID" value="CAA9380427.1"/>
    <property type="molecule type" value="Genomic_DNA"/>
</dbReference>
<dbReference type="InterPro" id="IPR001932">
    <property type="entry name" value="PPM-type_phosphatase-like_dom"/>
</dbReference>
<evidence type="ECO:0000259" key="1">
    <source>
        <dbReference type="Pfam" id="PF13672"/>
    </source>
</evidence>
<dbReference type="Gene3D" id="3.60.40.10">
    <property type="entry name" value="PPM-type phosphatase domain"/>
    <property type="match status" value="1"/>
</dbReference>
<dbReference type="Pfam" id="PF13672">
    <property type="entry name" value="PP2C_2"/>
    <property type="match status" value="1"/>
</dbReference>
<evidence type="ECO:0000313" key="2">
    <source>
        <dbReference type="EMBL" id="CAA9380427.1"/>
    </source>
</evidence>
<dbReference type="SUPFAM" id="SSF81606">
    <property type="entry name" value="PP2C-like"/>
    <property type="match status" value="1"/>
</dbReference>
<feature type="domain" description="PPM-type phosphatase" evidence="1">
    <location>
        <begin position="16"/>
        <end position="239"/>
    </location>
</feature>
<protein>
    <recommendedName>
        <fullName evidence="1">PPM-type phosphatase domain-containing protein</fullName>
    </recommendedName>
</protein>
<dbReference type="AlphaFoldDB" id="A0A6J4NBE4"/>
<name>A0A6J4NBE4_9BACT</name>
<organism evidence="2">
    <name type="scientific">uncultured Pyrinomonadaceae bacterium</name>
    <dbReference type="NCBI Taxonomy" id="2283094"/>
    <lineage>
        <taxon>Bacteria</taxon>
        <taxon>Pseudomonadati</taxon>
        <taxon>Acidobacteriota</taxon>
        <taxon>Blastocatellia</taxon>
        <taxon>Blastocatellales</taxon>
        <taxon>Pyrinomonadaceae</taxon>
        <taxon>environmental samples</taxon>
    </lineage>
</organism>
<sequence length="261" mass="28640">MNFSGKWRYARASVIGLAHLNQQTECQDRLACRAIETKADGEVLIAAIADGAGSTTDGQTGAEIACEFFANQVEDFLKSSNASVSSLNEDFGKRWIEFFQARIAEIARENKKEMRDYASTLVAAVIGKTGAAFYQVGDGGAVYSADGKSESYRFAVEPNESEYVNMTEFLTDDAAADSLRFRFIESAIEDLILFSDGIFAVAVNYQTNQPHEPFLMPMIAPLRSGTAANNLNEKLEKFLASPKLNEKTDDDKTIILASRHA</sequence>
<dbReference type="InterPro" id="IPR036457">
    <property type="entry name" value="PPM-type-like_dom_sf"/>
</dbReference>